<keyword evidence="4" id="KW-1185">Reference proteome</keyword>
<comment type="caution">
    <text evidence="3">The sequence shown here is derived from an EMBL/GenBank/DDBJ whole genome shotgun (WGS) entry which is preliminary data.</text>
</comment>
<dbReference type="PANTHER" id="PTHR31672">
    <property type="entry name" value="BNACNNG10540D PROTEIN"/>
    <property type="match status" value="1"/>
</dbReference>
<evidence type="ECO:0000259" key="2">
    <source>
        <dbReference type="Pfam" id="PF24750"/>
    </source>
</evidence>
<dbReference type="CDD" id="cd22157">
    <property type="entry name" value="F-box_AtFBW1-like"/>
    <property type="match status" value="1"/>
</dbReference>
<evidence type="ECO:0000313" key="3">
    <source>
        <dbReference type="EMBL" id="KAG5521974.1"/>
    </source>
</evidence>
<feature type="domain" description="F-box protein At3g26010-like beta-propeller" evidence="2">
    <location>
        <begin position="96"/>
        <end position="262"/>
    </location>
</feature>
<feature type="compositionally biased region" description="Basic and acidic residues" evidence="1">
    <location>
        <begin position="429"/>
        <end position="457"/>
    </location>
</feature>
<dbReference type="AlphaFoldDB" id="A0AAV6I5G7"/>
<protein>
    <recommendedName>
        <fullName evidence="2">F-box protein At3g26010-like beta-propeller domain-containing protein</fullName>
    </recommendedName>
</protein>
<reference evidence="3" key="1">
    <citation type="submission" date="2020-08" db="EMBL/GenBank/DDBJ databases">
        <title>Plant Genome Project.</title>
        <authorList>
            <person name="Zhang R.-G."/>
        </authorList>
    </citation>
    <scope>NUCLEOTIDE SEQUENCE</scope>
    <source>
        <strain evidence="3">WSP0</strain>
        <tissue evidence="3">Leaf</tissue>
    </source>
</reference>
<feature type="region of interest" description="Disordered" evidence="1">
    <location>
        <begin position="413"/>
        <end position="457"/>
    </location>
</feature>
<feature type="compositionally biased region" description="Gly residues" evidence="1">
    <location>
        <begin position="668"/>
        <end position="678"/>
    </location>
</feature>
<gene>
    <name evidence="3" type="ORF">RHGRI_034257</name>
</gene>
<feature type="region of interest" description="Disordered" evidence="1">
    <location>
        <begin position="480"/>
        <end position="523"/>
    </location>
</feature>
<dbReference type="InterPro" id="IPR056592">
    <property type="entry name" value="Beta-prop_At3g26010-like"/>
</dbReference>
<dbReference type="Proteomes" id="UP000823749">
    <property type="component" value="Chromosome 12"/>
</dbReference>
<dbReference type="InterPro" id="IPR050796">
    <property type="entry name" value="SCF_F-box_component"/>
</dbReference>
<name>A0AAV6I5G7_9ERIC</name>
<accession>A0AAV6I5G7</accession>
<dbReference type="EMBL" id="JACTNZ010000012">
    <property type="protein sequence ID" value="KAG5521974.1"/>
    <property type="molecule type" value="Genomic_DNA"/>
</dbReference>
<dbReference type="Gene3D" id="1.20.1280.50">
    <property type="match status" value="1"/>
</dbReference>
<evidence type="ECO:0000256" key="1">
    <source>
        <dbReference type="SAM" id="MobiDB-lite"/>
    </source>
</evidence>
<feature type="compositionally biased region" description="Basic and acidic residues" evidence="1">
    <location>
        <begin position="580"/>
        <end position="609"/>
    </location>
</feature>
<dbReference type="PANTHER" id="PTHR31672:SF9">
    <property type="entry name" value="F-BOX DOMAIN-CONTAINING PROTEIN"/>
    <property type="match status" value="1"/>
</dbReference>
<feature type="compositionally biased region" description="Basic and acidic residues" evidence="1">
    <location>
        <begin position="495"/>
        <end position="523"/>
    </location>
</feature>
<evidence type="ECO:0000313" key="4">
    <source>
        <dbReference type="Proteomes" id="UP000823749"/>
    </source>
</evidence>
<dbReference type="SUPFAM" id="SSF81383">
    <property type="entry name" value="F-box domain"/>
    <property type="match status" value="1"/>
</dbReference>
<feature type="region of interest" description="Disordered" evidence="1">
    <location>
        <begin position="565"/>
        <end position="609"/>
    </location>
</feature>
<organism evidence="3 4">
    <name type="scientific">Rhododendron griersonianum</name>
    <dbReference type="NCBI Taxonomy" id="479676"/>
    <lineage>
        <taxon>Eukaryota</taxon>
        <taxon>Viridiplantae</taxon>
        <taxon>Streptophyta</taxon>
        <taxon>Embryophyta</taxon>
        <taxon>Tracheophyta</taxon>
        <taxon>Spermatophyta</taxon>
        <taxon>Magnoliopsida</taxon>
        <taxon>eudicotyledons</taxon>
        <taxon>Gunneridae</taxon>
        <taxon>Pentapetalae</taxon>
        <taxon>asterids</taxon>
        <taxon>Ericales</taxon>
        <taxon>Ericaceae</taxon>
        <taxon>Ericoideae</taxon>
        <taxon>Rhodoreae</taxon>
        <taxon>Rhododendron</taxon>
    </lineage>
</organism>
<proteinExistence type="predicted"/>
<dbReference type="Pfam" id="PF24750">
    <property type="entry name" value="b-prop_At3g26010-like"/>
    <property type="match status" value="1"/>
</dbReference>
<dbReference type="InterPro" id="IPR036047">
    <property type="entry name" value="F-box-like_dom_sf"/>
</dbReference>
<sequence length="728" mass="78959">MAHVQPLCDDILLDIFLRLPVDSVFRFKSVLKRWNRLLSTPSFRSKYQSMRVGDAEVVLRSPVLLGFFQGSPSYVPKEIRDITTPRLSFLPASQKTTYMKSRKFIDKLDCFFVGSSNGIILCGRHPSTYYVCNPVTDRVVQVPKPSNKTCGAMNVAIGFLYEEIHDAVSDTLRGKYKVVRADLRTASKVRYDTLLIETYSSDTGVWEQSVLRGSIPFLLIPRWPSIVLRGVFYWSAYHSTIAAYDPNASHNWVWLIKLPQSTGIQNCVLAESPDGMLHCGMDDRMDDDAGQLLLGFKIFKLQKNLESYGYTTMVSATEWIELYNFYYNWRIDQYPYLIAFCPLNPSIDIYSSTTLFSLAIASTVPEKDCEVKVDECFVLLPLFSKQGSQGIPLPAITKSTSGATLVGGREWEGSGACGGKSGAAPVSGREWEGRGGRRWKGCGERKGEGRGGRGGREWKGSGCGGKYGAYRASGREWEGSGACGGKSGAAPVSGREWEGRGGRRWKGCGERKGEGRGGRGGREWKGSGCGGKYGAYRASGREWKGSGCGGKYGAYRASGREWEGSGACGGKSGAAPVSGREWEGRGGRRWKGCGERKGEGRGGRGGREWKGSGCGGKYGAYRASGREWEGSGTCGGKSGAAPVSGREWEGRGGRGGGLRSEGRATGRGWRGWCGGGAGPRSEGRVTGRGWRGWCKGGASTGTEKGGARVVLAQVQRRVVQGRVFEAAK</sequence>
<feature type="region of interest" description="Disordered" evidence="1">
    <location>
        <begin position="629"/>
        <end position="691"/>
    </location>
</feature>